<comment type="caution">
    <text evidence="1">The sequence shown here is derived from an EMBL/GenBank/DDBJ whole genome shotgun (WGS) entry which is preliminary data.</text>
</comment>
<gene>
    <name evidence="1" type="ORF">PRLR5076_05400</name>
</gene>
<keyword evidence="2" id="KW-1185">Reference proteome</keyword>
<sequence length="173" mass="20625">MKTTKVEQNFKEYLESIKVYGKPILSPMEIDYLAGGTDTAAYEFKQEKGESDEEFFKNFEAWLHEDEVTTGYADYFLFLGLRRHEKLTPWAFKSLEKAVTECFEKGQGWLYEVNHRYCFRLTIRLVISKQEALQRLVRRSTSEEEAHYRRQEREISHFVSQDKVCYNTIDLYA</sequence>
<dbReference type="EMBL" id="BPUB01000001">
    <property type="protein sequence ID" value="GJG57689.1"/>
    <property type="molecule type" value="Genomic_DNA"/>
</dbReference>
<dbReference type="RefSeq" id="WP_223928163.1">
    <property type="nucleotide sequence ID" value="NZ_BPTU01000006.1"/>
</dbReference>
<reference evidence="1" key="1">
    <citation type="journal article" date="2022" name="Int. J. Syst. Evol. Microbiol.">
        <title>Prevotella lacticifex sp. nov., isolated from the rumen of cows.</title>
        <authorList>
            <person name="Shinkai T."/>
            <person name="Ikeyama N."/>
            <person name="Kumagai M."/>
            <person name="Ohmori H."/>
            <person name="Sakamoto M."/>
            <person name="Ohkuma M."/>
            <person name="Mitsumori M."/>
        </authorList>
    </citation>
    <scope>NUCLEOTIDE SEQUENCE</scope>
    <source>
        <strain evidence="1">R5076</strain>
    </source>
</reference>
<dbReference type="GeneID" id="72468591"/>
<evidence type="ECO:0000313" key="1">
    <source>
        <dbReference type="EMBL" id="GJG57689.1"/>
    </source>
</evidence>
<proteinExistence type="predicted"/>
<name>A0A9R1C7Z3_9BACT</name>
<dbReference type="Proteomes" id="UP000825483">
    <property type="component" value="Unassembled WGS sequence"/>
</dbReference>
<organism evidence="1 2">
    <name type="scientific">Prevotella lacticifex</name>
    <dbReference type="NCBI Taxonomy" id="2854755"/>
    <lineage>
        <taxon>Bacteria</taxon>
        <taxon>Pseudomonadati</taxon>
        <taxon>Bacteroidota</taxon>
        <taxon>Bacteroidia</taxon>
        <taxon>Bacteroidales</taxon>
        <taxon>Prevotellaceae</taxon>
        <taxon>Prevotella</taxon>
    </lineage>
</organism>
<evidence type="ECO:0000313" key="2">
    <source>
        <dbReference type="Proteomes" id="UP000825483"/>
    </source>
</evidence>
<accession>A0A9R1C7Z3</accession>
<dbReference type="AlphaFoldDB" id="A0A9R1C7Z3"/>
<protein>
    <submittedName>
        <fullName evidence="1">Uncharacterized protein</fullName>
    </submittedName>
</protein>